<organism evidence="10 11">
    <name type="scientific">Hyphomonas atlantica</name>
    <dbReference type="NCBI Taxonomy" id="1280948"/>
    <lineage>
        <taxon>Bacteria</taxon>
        <taxon>Pseudomonadati</taxon>
        <taxon>Pseudomonadota</taxon>
        <taxon>Alphaproteobacteria</taxon>
        <taxon>Hyphomonadales</taxon>
        <taxon>Hyphomonadaceae</taxon>
        <taxon>Hyphomonas</taxon>
    </lineage>
</organism>
<evidence type="ECO:0000313" key="10">
    <source>
        <dbReference type="EMBL" id="KCZ64355.1"/>
    </source>
</evidence>
<keyword evidence="4 7" id="KW-0812">Transmembrane</keyword>
<comment type="caution">
    <text evidence="10">The sequence shown here is derived from an EMBL/GenBank/DDBJ whole genome shotgun (WGS) entry which is preliminary data.</text>
</comment>
<dbReference type="Proteomes" id="UP000024547">
    <property type="component" value="Unassembled WGS sequence"/>
</dbReference>
<evidence type="ECO:0000256" key="5">
    <source>
        <dbReference type="ARBA" id="ARBA00022989"/>
    </source>
</evidence>
<dbReference type="AlphaFoldDB" id="A0A059E9T5"/>
<accession>A0A059E9T5</accession>
<evidence type="ECO:0000256" key="4">
    <source>
        <dbReference type="ARBA" id="ARBA00022692"/>
    </source>
</evidence>
<feature type="transmembrane region" description="Helical" evidence="7">
    <location>
        <begin position="48"/>
        <end position="68"/>
    </location>
</feature>
<evidence type="ECO:0000256" key="2">
    <source>
        <dbReference type="ARBA" id="ARBA00005779"/>
    </source>
</evidence>
<dbReference type="PANTHER" id="PTHR40043:SF1">
    <property type="entry name" value="UPF0719 INNER MEMBRANE PROTEIN YJFL"/>
    <property type="match status" value="1"/>
</dbReference>
<evidence type="ECO:0000313" key="13">
    <source>
        <dbReference type="Proteomes" id="UP000263957"/>
    </source>
</evidence>
<dbReference type="Proteomes" id="UP000263957">
    <property type="component" value="Unassembled WGS sequence"/>
</dbReference>
<keyword evidence="6 7" id="KW-0472">Membrane</keyword>
<protein>
    <submittedName>
        <fullName evidence="8">DUF350 domain-containing protein</fullName>
    </submittedName>
</protein>
<reference evidence="12 13" key="2">
    <citation type="journal article" date="2018" name="Nat. Biotechnol.">
        <title>A standardized bacterial taxonomy based on genome phylogeny substantially revises the tree of life.</title>
        <authorList>
            <person name="Parks D.H."/>
            <person name="Chuvochina M."/>
            <person name="Waite D.W."/>
            <person name="Rinke C."/>
            <person name="Skarshewski A."/>
            <person name="Chaumeil P.A."/>
            <person name="Hugenholtz P."/>
        </authorList>
    </citation>
    <scope>NUCLEOTIDE SEQUENCE [LARGE SCALE GENOMIC DNA]</scope>
    <source>
        <strain evidence="9">UBA10378</strain>
        <strain evidence="8">UBA8557</strain>
    </source>
</reference>
<evidence type="ECO:0000256" key="3">
    <source>
        <dbReference type="ARBA" id="ARBA00022475"/>
    </source>
</evidence>
<comment type="subcellular location">
    <subcellularLocation>
        <location evidence="1">Cell membrane</location>
        <topology evidence="1">Multi-pass membrane protein</topology>
    </subcellularLocation>
</comment>
<sequence length="143" mass="14944">MGGETLAFVEAFPRFLVWTGAAGIMLVAASTIYVLLTPWKELALVKSGNAAAGFALAGAIVGLAIPIASCLASSVTLVDLAIWGIVSLLIQLLVYRLVDVLLTDIPRRIEEEEAGAAVVLVSAKLASALIIAAGLWDPVLQRF</sequence>
<dbReference type="EMBL" id="DMBR01000339">
    <property type="protein sequence ID" value="HAE95100.1"/>
    <property type="molecule type" value="Genomic_DNA"/>
</dbReference>
<evidence type="ECO:0000256" key="6">
    <source>
        <dbReference type="ARBA" id="ARBA00023136"/>
    </source>
</evidence>
<dbReference type="RefSeq" id="WP_035549169.1">
    <property type="nucleotide sequence ID" value="NZ_AWFH01000004.1"/>
</dbReference>
<keyword evidence="3" id="KW-1003">Cell membrane</keyword>
<feature type="transmembrane region" description="Helical" evidence="7">
    <location>
        <begin position="80"/>
        <end position="102"/>
    </location>
</feature>
<dbReference type="EMBL" id="AWFH01000004">
    <property type="protein sequence ID" value="KCZ64355.1"/>
    <property type="molecule type" value="Genomic_DNA"/>
</dbReference>
<dbReference type="PATRIC" id="fig|1280948.3.peg.934"/>
<dbReference type="STRING" id="1280948.HY36_13470"/>
<evidence type="ECO:0000256" key="7">
    <source>
        <dbReference type="SAM" id="Phobius"/>
    </source>
</evidence>
<dbReference type="InterPro" id="IPR007140">
    <property type="entry name" value="DUF350"/>
</dbReference>
<evidence type="ECO:0000256" key="1">
    <source>
        <dbReference type="ARBA" id="ARBA00004651"/>
    </source>
</evidence>
<evidence type="ECO:0000313" key="9">
    <source>
        <dbReference type="EMBL" id="HBQ47626.1"/>
    </source>
</evidence>
<dbReference type="EMBL" id="DOGS01000042">
    <property type="protein sequence ID" value="HBQ47626.1"/>
    <property type="molecule type" value="Genomic_DNA"/>
</dbReference>
<dbReference type="eggNOG" id="COG3766">
    <property type="taxonomic scope" value="Bacteria"/>
</dbReference>
<dbReference type="Proteomes" id="UP000259173">
    <property type="component" value="Unassembled WGS sequence"/>
</dbReference>
<comment type="similarity">
    <text evidence="2">Belongs to the UPF0719 family.</text>
</comment>
<name>A0A059E9T5_9PROT</name>
<proteinExistence type="inferred from homology"/>
<keyword evidence="5 7" id="KW-1133">Transmembrane helix</keyword>
<reference evidence="10 11" key="1">
    <citation type="journal article" date="2014" name="Antonie Van Leeuwenhoek">
        <title>Hyphomonas beringensis sp. nov. and Hyphomonas chukchiensis sp. nov., isolated from surface seawater of the Bering Sea and Chukchi Sea.</title>
        <authorList>
            <person name="Li C."/>
            <person name="Lai Q."/>
            <person name="Li G."/>
            <person name="Dong C."/>
            <person name="Wang J."/>
            <person name="Liao Y."/>
            <person name="Shao Z."/>
        </authorList>
    </citation>
    <scope>NUCLEOTIDE SEQUENCE [LARGE SCALE GENOMIC DNA]</scope>
    <source>
        <strain evidence="10 11">22II1-22F38</strain>
    </source>
</reference>
<evidence type="ECO:0000313" key="11">
    <source>
        <dbReference type="Proteomes" id="UP000024547"/>
    </source>
</evidence>
<dbReference type="Pfam" id="PF03994">
    <property type="entry name" value="DUF350"/>
    <property type="match status" value="1"/>
</dbReference>
<dbReference type="PANTHER" id="PTHR40043">
    <property type="entry name" value="UPF0719 INNER MEMBRANE PROTEIN YJFL"/>
    <property type="match status" value="1"/>
</dbReference>
<dbReference type="OrthoDB" id="5395971at2"/>
<evidence type="ECO:0000313" key="12">
    <source>
        <dbReference type="Proteomes" id="UP000259173"/>
    </source>
</evidence>
<feature type="transmembrane region" description="Helical" evidence="7">
    <location>
        <begin position="15"/>
        <end position="36"/>
    </location>
</feature>
<evidence type="ECO:0000313" key="8">
    <source>
        <dbReference type="EMBL" id="HAE95100.1"/>
    </source>
</evidence>
<gene>
    <name evidence="8" type="ORF">DCG65_11100</name>
    <name evidence="9" type="ORF">DD728_01855</name>
    <name evidence="10" type="ORF">HY36_13470</name>
</gene>
<dbReference type="GO" id="GO:0005886">
    <property type="term" value="C:plasma membrane"/>
    <property type="evidence" value="ECO:0007669"/>
    <property type="project" value="UniProtKB-SubCell"/>
</dbReference>
<feature type="transmembrane region" description="Helical" evidence="7">
    <location>
        <begin position="114"/>
        <end position="136"/>
    </location>
</feature>
<keyword evidence="11" id="KW-1185">Reference proteome</keyword>